<dbReference type="AlphaFoldDB" id="A0AAD9ASB3"/>
<accession>A0AAD9ASB3</accession>
<evidence type="ECO:0000313" key="2">
    <source>
        <dbReference type="Proteomes" id="UP001243330"/>
    </source>
</evidence>
<reference evidence="1" key="1">
    <citation type="submission" date="2023-01" db="EMBL/GenBank/DDBJ databases">
        <title>Colletotrichum chrysophilum M932 genome sequence.</title>
        <authorList>
            <person name="Baroncelli R."/>
        </authorList>
    </citation>
    <scope>NUCLEOTIDE SEQUENCE</scope>
    <source>
        <strain evidence="1">M932</strain>
    </source>
</reference>
<dbReference type="Proteomes" id="UP001243330">
    <property type="component" value="Unassembled WGS sequence"/>
</dbReference>
<organism evidence="1 2">
    <name type="scientific">Colletotrichum chrysophilum</name>
    <dbReference type="NCBI Taxonomy" id="1836956"/>
    <lineage>
        <taxon>Eukaryota</taxon>
        <taxon>Fungi</taxon>
        <taxon>Dikarya</taxon>
        <taxon>Ascomycota</taxon>
        <taxon>Pezizomycotina</taxon>
        <taxon>Sordariomycetes</taxon>
        <taxon>Hypocreomycetidae</taxon>
        <taxon>Glomerellales</taxon>
        <taxon>Glomerellaceae</taxon>
        <taxon>Colletotrichum</taxon>
        <taxon>Colletotrichum gloeosporioides species complex</taxon>
    </lineage>
</organism>
<proteinExistence type="predicted"/>
<evidence type="ECO:0000313" key="1">
    <source>
        <dbReference type="EMBL" id="KAK1850834.1"/>
    </source>
</evidence>
<dbReference type="EMBL" id="JAQOWY010000109">
    <property type="protein sequence ID" value="KAK1850834.1"/>
    <property type="molecule type" value="Genomic_DNA"/>
</dbReference>
<sequence>MACTQVSTNVARVEGDIINDTNASETDNHEIHTNLISSSQLLKILEDRLPKDSFTIEMRHSIYIVRVKKSGMAKAQALFKEFASGIPDDKSCKTSDSIPNIADSNS</sequence>
<comment type="caution">
    <text evidence="1">The sequence shown here is derived from an EMBL/GenBank/DDBJ whole genome shotgun (WGS) entry which is preliminary data.</text>
</comment>
<gene>
    <name evidence="1" type="ORF">CCHR01_06491</name>
</gene>
<protein>
    <submittedName>
        <fullName evidence="1">Uncharacterized protein</fullName>
    </submittedName>
</protein>
<keyword evidence="2" id="KW-1185">Reference proteome</keyword>
<name>A0AAD9ASB3_9PEZI</name>